<reference evidence="2" key="1">
    <citation type="submission" date="2020-08" db="EMBL/GenBank/DDBJ databases">
        <title>Plant Genome Project.</title>
        <authorList>
            <person name="Zhang R.-G."/>
        </authorList>
    </citation>
    <scope>NUCLEOTIDE SEQUENCE</scope>
    <source>
        <strain evidence="2">WSP0</strain>
        <tissue evidence="2">Leaf</tissue>
    </source>
</reference>
<name>A0AAV6INB4_9ERIC</name>
<dbReference type="AlphaFoldDB" id="A0AAV6INB4"/>
<dbReference type="EMBL" id="JACTNZ010000010">
    <property type="protein sequence ID" value="KAG5528509.1"/>
    <property type="molecule type" value="Genomic_DNA"/>
</dbReference>
<gene>
    <name evidence="2" type="ORF">RHGRI_029259</name>
</gene>
<evidence type="ECO:0000313" key="2">
    <source>
        <dbReference type="EMBL" id="KAG5528509.1"/>
    </source>
</evidence>
<sequence length="486" mass="52816">MASTLSGNDFASCFPPLNSYCSTSASKLGLPNSGVPIILQHENAVTASRSKSVNHKDKSSSVTIPNNEHLEFQEGDTPTVKQIKSLTKEVSSLRNELKAKDQLIESLQVKDSVPMAGQNSALPWKDKVSSPEVHSRMKLQYFPPAVEGETVRVSPPKHVETHGAEKWKDYIVEVSVHSELPHSIDLLTSAGRLVKVGVKYPWRPLRCVACNVFGHSECNQLARGSVQPEILMKNTPKEPAATIPCANQFSALQEGGIIGTEMELSGKGVIPAPNVHKSVVTLDASDPLIVSCVALVGKGNTVESMNPIVNLVDSCDDQGALPAYDFLPHDLGVGISDPDAVFQALTEMAQASSKQAKGSVARIIVAWRKQGTVVSELFKSEQMILLSVEVDMKSFLLSVVYGSNHVPSRRQLWDDLRICKGFVGSLPWITVGDFNSLRKPYEKSDPCHFDSSAASEFNNCLEDIEDDKIPQDPNLSSEVFATRGLS</sequence>
<organism evidence="2 3">
    <name type="scientific">Rhododendron griersonianum</name>
    <dbReference type="NCBI Taxonomy" id="479676"/>
    <lineage>
        <taxon>Eukaryota</taxon>
        <taxon>Viridiplantae</taxon>
        <taxon>Streptophyta</taxon>
        <taxon>Embryophyta</taxon>
        <taxon>Tracheophyta</taxon>
        <taxon>Spermatophyta</taxon>
        <taxon>Magnoliopsida</taxon>
        <taxon>eudicotyledons</taxon>
        <taxon>Gunneridae</taxon>
        <taxon>Pentapetalae</taxon>
        <taxon>asterids</taxon>
        <taxon>Ericales</taxon>
        <taxon>Ericaceae</taxon>
        <taxon>Ericoideae</taxon>
        <taxon>Rhodoreae</taxon>
        <taxon>Rhododendron</taxon>
    </lineage>
</organism>
<dbReference type="Gene3D" id="3.60.10.10">
    <property type="entry name" value="Endonuclease/exonuclease/phosphatase"/>
    <property type="match status" value="1"/>
</dbReference>
<dbReference type="SUPFAM" id="SSF56219">
    <property type="entry name" value="DNase I-like"/>
    <property type="match status" value="1"/>
</dbReference>
<proteinExistence type="predicted"/>
<feature type="coiled-coil region" evidence="1">
    <location>
        <begin position="83"/>
        <end position="110"/>
    </location>
</feature>
<keyword evidence="1" id="KW-0175">Coiled coil</keyword>
<evidence type="ECO:0000256" key="1">
    <source>
        <dbReference type="SAM" id="Coils"/>
    </source>
</evidence>
<dbReference type="Proteomes" id="UP000823749">
    <property type="component" value="Chromosome 10"/>
</dbReference>
<protein>
    <submittedName>
        <fullName evidence="2">Uncharacterized protein</fullName>
    </submittedName>
</protein>
<dbReference type="InterPro" id="IPR036691">
    <property type="entry name" value="Endo/exonu/phosph_ase_sf"/>
</dbReference>
<accession>A0AAV6INB4</accession>
<comment type="caution">
    <text evidence="2">The sequence shown here is derived from an EMBL/GenBank/DDBJ whole genome shotgun (WGS) entry which is preliminary data.</text>
</comment>
<keyword evidence="3" id="KW-1185">Reference proteome</keyword>
<evidence type="ECO:0000313" key="3">
    <source>
        <dbReference type="Proteomes" id="UP000823749"/>
    </source>
</evidence>